<dbReference type="EMBL" id="VTPC01090614">
    <property type="protein sequence ID" value="KAF2882465.1"/>
    <property type="molecule type" value="Genomic_DNA"/>
</dbReference>
<dbReference type="SUPFAM" id="SSF56219">
    <property type="entry name" value="DNase I-like"/>
    <property type="match status" value="1"/>
</dbReference>
<dbReference type="Gene3D" id="3.60.10.10">
    <property type="entry name" value="Endonuclease/exonuclease/phosphatase"/>
    <property type="match status" value="1"/>
</dbReference>
<evidence type="ECO:0000313" key="3">
    <source>
        <dbReference type="EMBL" id="KAF2882465.1"/>
    </source>
</evidence>
<dbReference type="AlphaFoldDB" id="A0A8K0FWT9"/>
<accession>A0A8K0FWT9</accession>
<keyword evidence="4" id="KW-1185">Reference proteome</keyword>
<dbReference type="OrthoDB" id="6783203at2759"/>
<comment type="caution">
    <text evidence="3">The sequence shown here is derived from an EMBL/GenBank/DDBJ whole genome shotgun (WGS) entry which is preliminary data.</text>
</comment>
<evidence type="ECO:0000256" key="1">
    <source>
        <dbReference type="SAM" id="MobiDB-lite"/>
    </source>
</evidence>
<protein>
    <recommendedName>
        <fullName evidence="2">Endonuclease/exonuclease/phosphatase domain-containing protein</fullName>
    </recommendedName>
</protein>
<reference evidence="3" key="1">
    <citation type="submission" date="2019-08" db="EMBL/GenBank/DDBJ databases">
        <title>The genome of the North American firefly Photinus pyralis.</title>
        <authorList>
            <consortium name="Photinus pyralis genome working group"/>
            <person name="Fallon T.R."/>
            <person name="Sander Lower S.E."/>
            <person name="Weng J.-K."/>
        </authorList>
    </citation>
    <scope>NUCLEOTIDE SEQUENCE</scope>
    <source>
        <strain evidence="3">TRF0915ILg1</strain>
        <tissue evidence="3">Whole body</tissue>
    </source>
</reference>
<feature type="region of interest" description="Disordered" evidence="1">
    <location>
        <begin position="200"/>
        <end position="227"/>
    </location>
</feature>
<dbReference type="Proteomes" id="UP000801492">
    <property type="component" value="Unassembled WGS sequence"/>
</dbReference>
<name>A0A8K0FWT9_IGNLU</name>
<sequence>MSDVCLISLEGVTSDKREVGEKGAKDQVEEIIRGKNKEVILVGDVNAKSPLWGSPHVDERRQLWAEYITALDLVVKNEGEEPTFVRRDRKSHIDITVATRVMARRIRDWAVLPDENSTDHRYIRYKIVVPEAAAARREPTKVLINWEIFRTELQRGVEGSTQMKKRATQNARKTRLVAKVEERGGFAELQGPVKGGLRLQDSIDPGVAGDNSNDPYRSIGLRKEVRT</sequence>
<organism evidence="3 4">
    <name type="scientific">Ignelater luminosus</name>
    <name type="common">Cucubano</name>
    <name type="synonym">Pyrophorus luminosus</name>
    <dbReference type="NCBI Taxonomy" id="2038154"/>
    <lineage>
        <taxon>Eukaryota</taxon>
        <taxon>Metazoa</taxon>
        <taxon>Ecdysozoa</taxon>
        <taxon>Arthropoda</taxon>
        <taxon>Hexapoda</taxon>
        <taxon>Insecta</taxon>
        <taxon>Pterygota</taxon>
        <taxon>Neoptera</taxon>
        <taxon>Endopterygota</taxon>
        <taxon>Coleoptera</taxon>
        <taxon>Polyphaga</taxon>
        <taxon>Elateriformia</taxon>
        <taxon>Elateroidea</taxon>
        <taxon>Elateridae</taxon>
        <taxon>Agrypninae</taxon>
        <taxon>Pyrophorini</taxon>
        <taxon>Ignelater</taxon>
    </lineage>
</organism>
<dbReference type="InterPro" id="IPR036691">
    <property type="entry name" value="Endo/exonu/phosph_ase_sf"/>
</dbReference>
<dbReference type="GO" id="GO:0003824">
    <property type="term" value="F:catalytic activity"/>
    <property type="evidence" value="ECO:0007669"/>
    <property type="project" value="InterPro"/>
</dbReference>
<dbReference type="Pfam" id="PF14529">
    <property type="entry name" value="Exo_endo_phos_2"/>
    <property type="match status" value="1"/>
</dbReference>
<dbReference type="InterPro" id="IPR005135">
    <property type="entry name" value="Endo/exonuclease/phosphatase"/>
</dbReference>
<gene>
    <name evidence="3" type="ORF">ILUMI_23690</name>
</gene>
<evidence type="ECO:0000259" key="2">
    <source>
        <dbReference type="Pfam" id="PF14529"/>
    </source>
</evidence>
<proteinExistence type="predicted"/>
<feature type="domain" description="Endonuclease/exonuclease/phosphatase" evidence="2">
    <location>
        <begin position="24"/>
        <end position="123"/>
    </location>
</feature>
<evidence type="ECO:0000313" key="4">
    <source>
        <dbReference type="Proteomes" id="UP000801492"/>
    </source>
</evidence>